<reference evidence="8" key="1">
    <citation type="journal article" date="2020" name="mSystems">
        <title>Genome- and Community-Level Interaction Insights into Carbon Utilization and Element Cycling Functions of Hydrothermarchaeota in Hydrothermal Sediment.</title>
        <authorList>
            <person name="Zhou Z."/>
            <person name="Liu Y."/>
            <person name="Xu W."/>
            <person name="Pan J."/>
            <person name="Luo Z.H."/>
            <person name="Li M."/>
        </authorList>
    </citation>
    <scope>NUCLEOTIDE SEQUENCE [LARGE SCALE GENOMIC DNA]</scope>
    <source>
        <strain evidence="8">HyVt-357</strain>
    </source>
</reference>
<evidence type="ECO:0000256" key="1">
    <source>
        <dbReference type="ARBA" id="ARBA00004418"/>
    </source>
</evidence>
<sequence length="524" mass="58455">MLTRSLAMTGPRLPVFFSFIVLITTSSFAQAFGFEDVTDKAKTLAGEKYQKPAQAPDFLRNLSYSDYQSIRFKPDQSLWRASGSRFQVMMIPQGSFYSNAIKLNVVDGEGVHPLGFDKTQFDYPNPELAKRIPADLGYAGFKLTYPLSDKDEQNQFLVFGGASYFRGVGANQNFGLSGRGIAINTGLPSGEEFPSFTEFWMEHPKADSDVMVVYGLLDGQSLTGAYRFEIQPGKSAKMDVTAQLFFRNDIEQLGQAPLTSMFYYGDNTLRPRGEWRPQVHDSDGLLINDGKTGEWLWRPLVNPAELQLSYHHVQSLSGFGLIQRDRKFDDFQDSEARYDRRPSMWIKPRGNTDEAWGEGQVVLVEIPSRSETNDNIVAFFKPSQAIKAGENRHLEYSVTFGEPDITGQPNGRTVRTFVGNKNANNEGPNKALRLIVDFKGGELAELHPDAAVVSQVSGGEGVEVIEHFVEYLAVDDVWRLSILAKPPADKPLTLRGVLSKDDKPVTETWTYLLGPSTDLRGSPQ</sequence>
<proteinExistence type="inferred from homology"/>
<dbReference type="GO" id="GO:0030288">
    <property type="term" value="C:outer membrane-bounded periplasmic space"/>
    <property type="evidence" value="ECO:0007669"/>
    <property type="project" value="TreeGrafter"/>
</dbReference>
<accession>A0A831R5U0</accession>
<organism evidence="8">
    <name type="scientific">Marinobacter antarcticus</name>
    <dbReference type="NCBI Taxonomy" id="564117"/>
    <lineage>
        <taxon>Bacteria</taxon>
        <taxon>Pseudomonadati</taxon>
        <taxon>Pseudomonadota</taxon>
        <taxon>Gammaproteobacteria</taxon>
        <taxon>Pseudomonadales</taxon>
        <taxon>Marinobacteraceae</taxon>
        <taxon>Marinobacter</taxon>
    </lineage>
</organism>
<keyword evidence="6" id="KW-0574">Periplasm</keyword>
<dbReference type="SUPFAM" id="SSF81296">
    <property type="entry name" value="E set domains"/>
    <property type="match status" value="1"/>
</dbReference>
<dbReference type="InterPro" id="IPR013783">
    <property type="entry name" value="Ig-like_fold"/>
</dbReference>
<evidence type="ECO:0000256" key="4">
    <source>
        <dbReference type="ARBA" id="ARBA00015376"/>
    </source>
</evidence>
<evidence type="ECO:0000259" key="7">
    <source>
        <dbReference type="Pfam" id="PF04349"/>
    </source>
</evidence>
<comment type="caution">
    <text evidence="8">The sequence shown here is derived from an EMBL/GenBank/DDBJ whole genome shotgun (WGS) entry which is preliminary data.</text>
</comment>
<comment type="subcellular location">
    <subcellularLocation>
        <location evidence="1">Periplasm</location>
    </subcellularLocation>
</comment>
<dbReference type="FunFam" id="2.70.98.10:FF:000001">
    <property type="entry name" value="Glucans biosynthesis protein G"/>
    <property type="match status" value="1"/>
</dbReference>
<evidence type="ECO:0000256" key="5">
    <source>
        <dbReference type="ARBA" id="ARBA00022729"/>
    </source>
</evidence>
<dbReference type="PANTHER" id="PTHR30504:SF4">
    <property type="entry name" value="GLUCANS BIOSYNTHESIS PROTEIN G"/>
    <property type="match status" value="1"/>
</dbReference>
<feature type="domain" description="Glucan biosynthesis periplasmic MdoG C-terminal" evidence="7">
    <location>
        <begin position="32"/>
        <end position="512"/>
    </location>
</feature>
<dbReference type="GO" id="GO:0051274">
    <property type="term" value="P:beta-glucan biosynthetic process"/>
    <property type="evidence" value="ECO:0007669"/>
    <property type="project" value="TreeGrafter"/>
</dbReference>
<dbReference type="Pfam" id="PF04349">
    <property type="entry name" value="MdoG"/>
    <property type="match status" value="1"/>
</dbReference>
<gene>
    <name evidence="8" type="ORF">ENI00_09255</name>
</gene>
<comment type="pathway">
    <text evidence="2">Glycan metabolism; osmoregulated periplasmic glucan (OPG) biosynthesis.</text>
</comment>
<dbReference type="PIRSF" id="PIRSF006281">
    <property type="entry name" value="MdoG"/>
    <property type="match status" value="1"/>
</dbReference>
<dbReference type="UniPathway" id="UPA00637"/>
<dbReference type="InterPro" id="IPR014718">
    <property type="entry name" value="GH-type_carb-bd"/>
</dbReference>
<dbReference type="PANTHER" id="PTHR30504">
    <property type="entry name" value="GLUCANS BIOSYNTHESIS PROTEIN"/>
    <property type="match status" value="1"/>
</dbReference>
<dbReference type="InterPro" id="IPR011013">
    <property type="entry name" value="Gal_mutarotase_sf_dom"/>
</dbReference>
<dbReference type="InterPro" id="IPR014756">
    <property type="entry name" value="Ig_E-set"/>
</dbReference>
<keyword evidence="5" id="KW-0732">Signal</keyword>
<evidence type="ECO:0000256" key="2">
    <source>
        <dbReference type="ARBA" id="ARBA00005001"/>
    </source>
</evidence>
<protein>
    <recommendedName>
        <fullName evidence="4">Glucans biosynthesis protein G</fullName>
    </recommendedName>
</protein>
<evidence type="ECO:0000313" key="8">
    <source>
        <dbReference type="EMBL" id="HEA52491.1"/>
    </source>
</evidence>
<comment type="similarity">
    <text evidence="3">Belongs to the OpgD/OpgG family.</text>
</comment>
<dbReference type="EMBL" id="DRGY01000073">
    <property type="protein sequence ID" value="HEA52491.1"/>
    <property type="molecule type" value="Genomic_DNA"/>
</dbReference>
<dbReference type="InterPro" id="IPR007444">
    <property type="entry name" value="Glucan_biosyn_MdoG_C"/>
</dbReference>
<dbReference type="SUPFAM" id="SSF74650">
    <property type="entry name" value="Galactose mutarotase-like"/>
    <property type="match status" value="1"/>
</dbReference>
<dbReference type="Gene3D" id="2.60.40.10">
    <property type="entry name" value="Immunoglobulins"/>
    <property type="match status" value="1"/>
</dbReference>
<dbReference type="AlphaFoldDB" id="A0A831R5U0"/>
<dbReference type="Proteomes" id="UP000885748">
    <property type="component" value="Unassembled WGS sequence"/>
</dbReference>
<dbReference type="GO" id="GO:0003824">
    <property type="term" value="F:catalytic activity"/>
    <property type="evidence" value="ECO:0007669"/>
    <property type="project" value="InterPro"/>
</dbReference>
<name>A0A831R5U0_9GAMM</name>
<dbReference type="InterPro" id="IPR014438">
    <property type="entry name" value="Glucan_biosyn_MdoG/MdoD"/>
</dbReference>
<dbReference type="GO" id="GO:0030246">
    <property type="term" value="F:carbohydrate binding"/>
    <property type="evidence" value="ECO:0007669"/>
    <property type="project" value="InterPro"/>
</dbReference>
<evidence type="ECO:0000256" key="3">
    <source>
        <dbReference type="ARBA" id="ARBA00009284"/>
    </source>
</evidence>
<dbReference type="Gene3D" id="2.70.98.10">
    <property type="match status" value="1"/>
</dbReference>
<evidence type="ECO:0000256" key="6">
    <source>
        <dbReference type="ARBA" id="ARBA00022764"/>
    </source>
</evidence>